<dbReference type="eggNOG" id="ENOG502S0KF">
    <property type="taxonomic scope" value="Eukaryota"/>
</dbReference>
<dbReference type="Pfam" id="PF01261">
    <property type="entry name" value="AP_endonuc_2"/>
    <property type="match status" value="1"/>
</dbReference>
<dbReference type="HOGENOM" id="CLU_073994_0_0_1"/>
<sequence>MKFQPIRTLWGVEPGENMENWDKLFPELKQIGFEGIEIDVANLKSTSEYQALRTLADKHGLVITALMFSEWPQTAGPRPKGLTVADHLKFYRKTLQDVAILKPIKVNVHSGSDVWTYDQSVEFYKATFAIDEELGFAGKVCHETHRNRSLYSPQATDYILSRVPNLRITADISHWVVLSERLLDANEEDRDLLERVYPNVDHIHARIGTTQASQCPDPTNPVFKEEREFFERAWLRILELRLQKNDLSTVTFVPEYGPFPYHPINSTHTFDAVANSEATRLFGVFNAFVASKQKS</sequence>
<evidence type="ECO:0000313" key="2">
    <source>
        <dbReference type="EMBL" id="ETS80760.1"/>
    </source>
</evidence>
<dbReference type="GeneID" id="19273302"/>
<evidence type="ECO:0000313" key="3">
    <source>
        <dbReference type="Proteomes" id="UP000030651"/>
    </source>
</evidence>
<dbReference type="AlphaFoldDB" id="W3X3Y2"/>
<dbReference type="SUPFAM" id="SSF51658">
    <property type="entry name" value="Xylose isomerase-like"/>
    <property type="match status" value="1"/>
</dbReference>
<organism evidence="2 3">
    <name type="scientific">Pestalotiopsis fici (strain W106-1 / CGMCC3.15140)</name>
    <dbReference type="NCBI Taxonomy" id="1229662"/>
    <lineage>
        <taxon>Eukaryota</taxon>
        <taxon>Fungi</taxon>
        <taxon>Dikarya</taxon>
        <taxon>Ascomycota</taxon>
        <taxon>Pezizomycotina</taxon>
        <taxon>Sordariomycetes</taxon>
        <taxon>Xylariomycetidae</taxon>
        <taxon>Amphisphaeriales</taxon>
        <taxon>Sporocadaceae</taxon>
        <taxon>Pestalotiopsis</taxon>
    </lineage>
</organism>
<dbReference type="KEGG" id="pfy:PFICI_08289"/>
<feature type="domain" description="Xylose isomerase-like TIM barrel" evidence="1">
    <location>
        <begin position="27"/>
        <end position="205"/>
    </location>
</feature>
<dbReference type="Proteomes" id="UP000030651">
    <property type="component" value="Unassembled WGS sequence"/>
</dbReference>
<keyword evidence="3" id="KW-1185">Reference proteome</keyword>
<dbReference type="InterPro" id="IPR036237">
    <property type="entry name" value="Xyl_isomerase-like_sf"/>
</dbReference>
<reference evidence="3" key="1">
    <citation type="journal article" date="2015" name="BMC Genomics">
        <title>Genomic and transcriptomic analysis of the endophytic fungus Pestalotiopsis fici reveals its lifestyle and high potential for synthesis of natural products.</title>
        <authorList>
            <person name="Wang X."/>
            <person name="Zhang X."/>
            <person name="Liu L."/>
            <person name="Xiang M."/>
            <person name="Wang W."/>
            <person name="Sun X."/>
            <person name="Che Y."/>
            <person name="Guo L."/>
            <person name="Liu G."/>
            <person name="Guo L."/>
            <person name="Wang C."/>
            <person name="Yin W.B."/>
            <person name="Stadler M."/>
            <person name="Zhang X."/>
            <person name="Liu X."/>
        </authorList>
    </citation>
    <scope>NUCLEOTIDE SEQUENCE [LARGE SCALE GENOMIC DNA]</scope>
    <source>
        <strain evidence="3">W106-1 / CGMCC3.15140</strain>
    </source>
</reference>
<dbReference type="InterPro" id="IPR013022">
    <property type="entry name" value="Xyl_isomerase-like_TIM-brl"/>
</dbReference>
<dbReference type="OMA" id="YLHHLPF"/>
<name>W3X3Y2_PESFW</name>
<dbReference type="EMBL" id="KI912113">
    <property type="protein sequence ID" value="ETS80760.1"/>
    <property type="molecule type" value="Genomic_DNA"/>
</dbReference>
<dbReference type="Gene3D" id="3.20.20.150">
    <property type="entry name" value="Divalent-metal-dependent TIM barrel enzymes"/>
    <property type="match status" value="1"/>
</dbReference>
<proteinExistence type="predicted"/>
<evidence type="ECO:0000259" key="1">
    <source>
        <dbReference type="Pfam" id="PF01261"/>
    </source>
</evidence>
<accession>W3X3Y2</accession>
<dbReference type="OrthoDB" id="9971575at2759"/>
<dbReference type="RefSeq" id="XP_007835061.1">
    <property type="nucleotide sequence ID" value="XM_007836870.1"/>
</dbReference>
<dbReference type="InParanoid" id="W3X3Y2"/>
<gene>
    <name evidence="2" type="ORF">PFICI_08289</name>
</gene>
<protein>
    <recommendedName>
        <fullName evidence="1">Xylose isomerase-like TIM barrel domain-containing protein</fullName>
    </recommendedName>
</protein>